<feature type="compositionally biased region" description="Low complexity" evidence="1">
    <location>
        <begin position="161"/>
        <end position="176"/>
    </location>
</feature>
<keyword evidence="3" id="KW-1185">Reference proteome</keyword>
<proteinExistence type="predicted"/>
<evidence type="ECO:0000313" key="2">
    <source>
        <dbReference type="EMBL" id="CDF89349.1"/>
    </source>
</evidence>
<protein>
    <submittedName>
        <fullName evidence="2">ZYBA0S04-02124g1_1</fullName>
    </submittedName>
</protein>
<dbReference type="EMBL" id="HG316457">
    <property type="protein sequence ID" value="CDF89349.1"/>
    <property type="molecule type" value="Genomic_DNA"/>
</dbReference>
<feature type="region of interest" description="Disordered" evidence="1">
    <location>
        <begin position="1"/>
        <end position="35"/>
    </location>
</feature>
<sequence length="266" mass="30179">MESARGKPVQVHLVTPEEPQRHGSARSDEVSRGSGTDIVMAASALAVPGKKKESEDIGEDAACFMPSVKNTRKLETEIMVTIQCLRNQEDEEATVDRHHVIDLLNRSLTAISHWSLQAQLAQLRKNVDDRQLVETNLLRKEMEVLVNRQASEPCSPKKQKQQQQLQQQYQQRHQQQNIRRRVPRSPSLVLSTTTHSSKVDSSPASPSTPQKKVVKSPIKRHTTSTTSNLLDPLKLVESKKPHPRMRRTSDNPMASEYVRVFHLQRK</sequence>
<evidence type="ECO:0000313" key="3">
    <source>
        <dbReference type="Proteomes" id="UP000019375"/>
    </source>
</evidence>
<dbReference type="AlphaFoldDB" id="A0A8J2T717"/>
<feature type="compositionally biased region" description="Basic residues" evidence="1">
    <location>
        <begin position="212"/>
        <end position="222"/>
    </location>
</feature>
<feature type="compositionally biased region" description="Basic and acidic residues" evidence="1">
    <location>
        <begin position="18"/>
        <end position="31"/>
    </location>
</feature>
<name>A0A8J2T717_ZYGB2</name>
<evidence type="ECO:0000256" key="1">
    <source>
        <dbReference type="SAM" id="MobiDB-lite"/>
    </source>
</evidence>
<organism evidence="2 3">
    <name type="scientific">Zygosaccharomyces bailii (strain CLIB 213 / ATCC 58445 / CBS 680 / BCRC 21525 / NBRC 1098 / NCYC 1416 / NRRL Y-2227)</name>
    <dbReference type="NCBI Taxonomy" id="1333698"/>
    <lineage>
        <taxon>Eukaryota</taxon>
        <taxon>Fungi</taxon>
        <taxon>Dikarya</taxon>
        <taxon>Ascomycota</taxon>
        <taxon>Saccharomycotina</taxon>
        <taxon>Saccharomycetes</taxon>
        <taxon>Saccharomycetales</taxon>
        <taxon>Saccharomycetaceae</taxon>
        <taxon>Zygosaccharomyces</taxon>
    </lineage>
</organism>
<gene>
    <name evidence="2" type="ORF">BN860_02124g</name>
</gene>
<dbReference type="OrthoDB" id="4036043at2759"/>
<reference evidence="3" key="1">
    <citation type="journal article" date="2013" name="Genome Announc.">
        <title>Genome sequence of the food spoilage yeast Zygosaccharomyces bailii CLIB 213(T).</title>
        <authorList>
            <person name="Galeote V."/>
            <person name="Bigey F."/>
            <person name="Devillers H."/>
            <person name="Neuveglise C."/>
            <person name="Dequin S."/>
        </authorList>
    </citation>
    <scope>NUCLEOTIDE SEQUENCE [LARGE SCALE GENOMIC DNA]</scope>
    <source>
        <strain evidence="3">CLIB 213 / ATCC 58445 / CBS 680 / CCRC 21525 / NBRC 1098 / NCYC 1416 / NRRL Y-2227</strain>
    </source>
</reference>
<accession>A0A8J2T717</accession>
<feature type="region of interest" description="Disordered" evidence="1">
    <location>
        <begin position="150"/>
        <end position="256"/>
    </location>
</feature>
<dbReference type="Proteomes" id="UP000019375">
    <property type="component" value="Unassembled WGS sequence"/>
</dbReference>